<reference evidence="2" key="1">
    <citation type="journal article" date="2019" name="Int. J. Syst. Evol. Microbiol.">
        <title>The Global Catalogue of Microorganisms (GCM) 10K type strain sequencing project: providing services to taxonomists for standard genome sequencing and annotation.</title>
        <authorList>
            <consortium name="The Broad Institute Genomics Platform"/>
            <consortium name="The Broad Institute Genome Sequencing Center for Infectious Disease"/>
            <person name="Wu L."/>
            <person name="Ma J."/>
        </authorList>
    </citation>
    <scope>NUCLEOTIDE SEQUENCE [LARGE SCALE GENOMIC DNA]</scope>
    <source>
        <strain evidence="2">KACC 12507</strain>
    </source>
</reference>
<sequence>MNRVIIGVDPDAQKHGVAVYRNKQLRELSTLTLVDIMKKIVAPAVEDESIELFFAIEDVCANTFIYSRNMKKNLSLQSRVARNVGACQQSQVELMRFLDDLKISYALYKPTSGNWAKNKKRFELLTGWNQRSNEDTRSAAYFGYLAAR</sequence>
<proteinExistence type="predicted"/>
<organism evidence="1 2">
    <name type="scientific">Glaciecola siphonariae</name>
    <dbReference type="NCBI Taxonomy" id="521012"/>
    <lineage>
        <taxon>Bacteria</taxon>
        <taxon>Pseudomonadati</taxon>
        <taxon>Pseudomonadota</taxon>
        <taxon>Gammaproteobacteria</taxon>
        <taxon>Alteromonadales</taxon>
        <taxon>Alteromonadaceae</taxon>
        <taxon>Glaciecola</taxon>
    </lineage>
</organism>
<accession>A0ABV9LS86</accession>
<protein>
    <submittedName>
        <fullName evidence="1">Uncharacterized protein</fullName>
    </submittedName>
</protein>
<name>A0ABV9LS86_9ALTE</name>
<gene>
    <name evidence="1" type="ORF">ACFO4O_04240</name>
</gene>
<keyword evidence="2" id="KW-1185">Reference proteome</keyword>
<dbReference type="Proteomes" id="UP001595897">
    <property type="component" value="Unassembled WGS sequence"/>
</dbReference>
<dbReference type="RefSeq" id="WP_382406115.1">
    <property type="nucleotide sequence ID" value="NZ_JBHSGU010000002.1"/>
</dbReference>
<evidence type="ECO:0000313" key="2">
    <source>
        <dbReference type="Proteomes" id="UP001595897"/>
    </source>
</evidence>
<evidence type="ECO:0000313" key="1">
    <source>
        <dbReference type="EMBL" id="MFC4699367.1"/>
    </source>
</evidence>
<dbReference type="EMBL" id="JBHSGU010000002">
    <property type="protein sequence ID" value="MFC4699367.1"/>
    <property type="molecule type" value="Genomic_DNA"/>
</dbReference>
<comment type="caution">
    <text evidence="1">The sequence shown here is derived from an EMBL/GenBank/DDBJ whole genome shotgun (WGS) entry which is preliminary data.</text>
</comment>